<proteinExistence type="predicted"/>
<name>E8R267_ISOPI</name>
<evidence type="ECO:0000313" key="2">
    <source>
        <dbReference type="EMBL" id="ADV63497.1"/>
    </source>
</evidence>
<dbReference type="HOGENOM" id="CLU_1188689_0_0_0"/>
<accession>E8R267</accession>
<protein>
    <submittedName>
        <fullName evidence="2">Uncharacterized protein</fullName>
    </submittedName>
</protein>
<evidence type="ECO:0000256" key="1">
    <source>
        <dbReference type="SAM" id="MobiDB-lite"/>
    </source>
</evidence>
<gene>
    <name evidence="2" type="ordered locus">Isop_2932</name>
</gene>
<dbReference type="InParanoid" id="E8R267"/>
<reference key="1">
    <citation type="submission" date="2010-11" db="EMBL/GenBank/DDBJ databases">
        <title>The complete sequence of chromosome of Isophaera pallida ATCC 43644.</title>
        <authorList>
            <consortium name="US DOE Joint Genome Institute (JGI-PGF)"/>
            <person name="Lucas S."/>
            <person name="Copeland A."/>
            <person name="Lapidus A."/>
            <person name="Bruce D."/>
            <person name="Goodwin L."/>
            <person name="Pitluck S."/>
            <person name="Kyrpides N."/>
            <person name="Mavromatis K."/>
            <person name="Pagani I."/>
            <person name="Ivanova N."/>
            <person name="Saunders E."/>
            <person name="Brettin T."/>
            <person name="Detter J.C."/>
            <person name="Han C."/>
            <person name="Tapia R."/>
            <person name="Land M."/>
            <person name="Hauser L."/>
            <person name="Markowitz V."/>
            <person name="Cheng J.-F."/>
            <person name="Hugenholtz P."/>
            <person name="Woyke T."/>
            <person name="Wu D."/>
            <person name="Eisen J.A."/>
        </authorList>
    </citation>
    <scope>NUCLEOTIDE SEQUENCE</scope>
    <source>
        <strain>ATCC 43644</strain>
    </source>
</reference>
<dbReference type="KEGG" id="ipa:Isop_2932"/>
<dbReference type="AlphaFoldDB" id="E8R267"/>
<keyword evidence="3" id="KW-1185">Reference proteome</keyword>
<feature type="region of interest" description="Disordered" evidence="1">
    <location>
        <begin position="200"/>
        <end position="233"/>
    </location>
</feature>
<dbReference type="EMBL" id="CP002353">
    <property type="protein sequence ID" value="ADV63497.1"/>
    <property type="molecule type" value="Genomic_DNA"/>
</dbReference>
<evidence type="ECO:0000313" key="3">
    <source>
        <dbReference type="Proteomes" id="UP000008631"/>
    </source>
</evidence>
<reference evidence="2 3" key="2">
    <citation type="journal article" date="2011" name="Stand. Genomic Sci.">
        <title>Complete genome sequence of Isosphaera pallida type strain (IS1B).</title>
        <authorList>
            <consortium name="US DOE Joint Genome Institute (JGI-PGF)"/>
            <person name="Goker M."/>
            <person name="Cleland D."/>
            <person name="Saunders E."/>
            <person name="Lapidus A."/>
            <person name="Nolan M."/>
            <person name="Lucas S."/>
            <person name="Hammon N."/>
            <person name="Deshpande S."/>
            <person name="Cheng J.F."/>
            <person name="Tapia R."/>
            <person name="Han C."/>
            <person name="Goodwin L."/>
            <person name="Pitluck S."/>
            <person name="Liolios K."/>
            <person name="Pagani I."/>
            <person name="Ivanova N."/>
            <person name="Mavromatis K."/>
            <person name="Pati A."/>
            <person name="Chen A."/>
            <person name="Palaniappan K."/>
            <person name="Land M."/>
            <person name="Hauser L."/>
            <person name="Chang Y.J."/>
            <person name="Jeffries C.D."/>
            <person name="Detter J.C."/>
            <person name="Beck B."/>
            <person name="Woyke T."/>
            <person name="Bristow J."/>
            <person name="Eisen J.A."/>
            <person name="Markowitz V."/>
            <person name="Hugenholtz P."/>
            <person name="Kyrpides N.C."/>
            <person name="Klenk H.P."/>
        </authorList>
    </citation>
    <scope>NUCLEOTIDE SEQUENCE [LARGE SCALE GENOMIC DNA]</scope>
    <source>
        <strain evidence="3">ATCC 43644 / DSM 9630 / IS1B</strain>
    </source>
</reference>
<dbReference type="Proteomes" id="UP000008631">
    <property type="component" value="Chromosome"/>
</dbReference>
<organism evidence="2 3">
    <name type="scientific">Isosphaera pallida (strain ATCC 43644 / DSM 9630 / IS1B)</name>
    <dbReference type="NCBI Taxonomy" id="575540"/>
    <lineage>
        <taxon>Bacteria</taxon>
        <taxon>Pseudomonadati</taxon>
        <taxon>Planctomycetota</taxon>
        <taxon>Planctomycetia</taxon>
        <taxon>Isosphaerales</taxon>
        <taxon>Isosphaeraceae</taxon>
        <taxon>Isosphaera</taxon>
    </lineage>
</organism>
<sequence length="233" mass="25887">MNDFRVRAVGAKPLADRSHDEELDPRAIDHLGLDAITRELTGGVEPPDLAKVGTPDFILDESGASRPIKHVPKAVLKRIDDSGPALNVVMELTAPAEPGWVYFKLPDPFENRLELVEVTAADGRVIPRGARVWTSRERIGQSPPRWLIHLLDENGPGCYRITMRPRPPASPSEPRTRTTRVPLCRTVPTTATEMAHPLTQGQGWETPRRPSAQPRTELGSGLFRLWHTQGEED</sequence>